<accession>X1D434</accession>
<sequence>MNWYKTAQEPNETPDLIERNLVTFRLQELRKDMDQKYEKIYQGLQTDKAIDADPYDNLARLKTLNAADKLIGQYFQEFGWEPRVI</sequence>
<reference evidence="1" key="1">
    <citation type="journal article" date="2014" name="Front. Microbiol.">
        <title>High frequency of phylogenetically diverse reductive dehalogenase-homologous genes in deep subseafloor sedimentary metagenomes.</title>
        <authorList>
            <person name="Kawai M."/>
            <person name="Futagami T."/>
            <person name="Toyoda A."/>
            <person name="Takaki Y."/>
            <person name="Nishi S."/>
            <person name="Hori S."/>
            <person name="Arai W."/>
            <person name="Tsubouchi T."/>
            <person name="Morono Y."/>
            <person name="Uchiyama I."/>
            <person name="Ito T."/>
            <person name="Fujiyama A."/>
            <person name="Inagaki F."/>
            <person name="Takami H."/>
        </authorList>
    </citation>
    <scope>NUCLEOTIDE SEQUENCE</scope>
    <source>
        <strain evidence="1">Expedition CK06-06</strain>
    </source>
</reference>
<dbReference type="AlphaFoldDB" id="X1D434"/>
<protein>
    <submittedName>
        <fullName evidence="1">Uncharacterized protein</fullName>
    </submittedName>
</protein>
<proteinExistence type="predicted"/>
<name>X1D434_9ZZZZ</name>
<evidence type="ECO:0000313" key="1">
    <source>
        <dbReference type="EMBL" id="GAG99892.1"/>
    </source>
</evidence>
<organism evidence="1">
    <name type="scientific">marine sediment metagenome</name>
    <dbReference type="NCBI Taxonomy" id="412755"/>
    <lineage>
        <taxon>unclassified sequences</taxon>
        <taxon>metagenomes</taxon>
        <taxon>ecological metagenomes</taxon>
    </lineage>
</organism>
<gene>
    <name evidence="1" type="ORF">S01H4_43557</name>
</gene>
<dbReference type="EMBL" id="BART01024045">
    <property type="protein sequence ID" value="GAG99892.1"/>
    <property type="molecule type" value="Genomic_DNA"/>
</dbReference>
<comment type="caution">
    <text evidence="1">The sequence shown here is derived from an EMBL/GenBank/DDBJ whole genome shotgun (WGS) entry which is preliminary data.</text>
</comment>